<proteinExistence type="predicted"/>
<dbReference type="AlphaFoldDB" id="A0A8H6J8A0"/>
<organism evidence="1 2">
    <name type="scientific">Colletotrichum sojae</name>
    <dbReference type="NCBI Taxonomy" id="2175907"/>
    <lineage>
        <taxon>Eukaryota</taxon>
        <taxon>Fungi</taxon>
        <taxon>Dikarya</taxon>
        <taxon>Ascomycota</taxon>
        <taxon>Pezizomycotina</taxon>
        <taxon>Sordariomycetes</taxon>
        <taxon>Hypocreomycetidae</taxon>
        <taxon>Glomerellales</taxon>
        <taxon>Glomerellaceae</taxon>
        <taxon>Colletotrichum</taxon>
        <taxon>Colletotrichum orchidearum species complex</taxon>
    </lineage>
</organism>
<evidence type="ECO:0000313" key="1">
    <source>
        <dbReference type="EMBL" id="KAF6807861.1"/>
    </source>
</evidence>
<protein>
    <submittedName>
        <fullName evidence="1">Uncharacterized protein</fullName>
    </submittedName>
</protein>
<accession>A0A8H6J8A0</accession>
<dbReference type="InterPro" id="IPR011009">
    <property type="entry name" value="Kinase-like_dom_sf"/>
</dbReference>
<dbReference type="Proteomes" id="UP000652219">
    <property type="component" value="Unassembled WGS sequence"/>
</dbReference>
<comment type="caution">
    <text evidence="1">The sequence shown here is derived from an EMBL/GenBank/DDBJ whole genome shotgun (WGS) entry which is preliminary data.</text>
</comment>
<keyword evidence="2" id="KW-1185">Reference proteome</keyword>
<sequence>MPLPAWTPPTAIYTVGKELELFPFSPGPPHGTTDHGRRPLPATLEAGHIRDFDTDEAKYIKTKATVRIEEVIRVEADRQSQIVRCKVLHAPMESRLNICPLTMSFKNKKKMPITRSVTLKAHDYEYYPGCIGAPWGNDEEADANFSRECAVYQYFCDKGLCGYPHAIRQFYGGWVMKIERKDKDGNLKPRYVSLILTEYLYGYSIENLCYRKTDPGDPNRLGGEVTPDPYPVPFSKATGGVTHIKFDEEMRKLVMKKLLHSVVVGHHLGIQWRNLEPWNVFITMRNGNTDLDDLRVVIIDHTNARVWHHTKWFKTEGAQVLTWLPYPHHPFERCSVDALVHFHGWWPPAYDPGVDRDRLFDDWLCSEEVFGPLEEAQEVVAELESRGIREWPHLNPKFSTFKTLDKLLEDRREKDRKEKAEE</sequence>
<reference evidence="1 2" key="1">
    <citation type="journal article" date="2020" name="Phytopathology">
        <title>Genome Sequence Resources of Colletotrichum truncatum, C. plurivorum, C. musicola, and C. sojae: Four Species Pathogenic to Soybean (Glycine max).</title>
        <authorList>
            <person name="Rogerio F."/>
            <person name="Boufleur T.R."/>
            <person name="Ciampi-Guillardi M."/>
            <person name="Sukno S.A."/>
            <person name="Thon M.R."/>
            <person name="Massola Junior N.S."/>
            <person name="Baroncelli R."/>
        </authorList>
    </citation>
    <scope>NUCLEOTIDE SEQUENCE [LARGE SCALE GENOMIC DNA]</scope>
    <source>
        <strain evidence="1 2">LFN0009</strain>
    </source>
</reference>
<dbReference type="EMBL" id="WIGN01000128">
    <property type="protein sequence ID" value="KAF6807861.1"/>
    <property type="molecule type" value="Genomic_DNA"/>
</dbReference>
<dbReference type="SUPFAM" id="SSF56112">
    <property type="entry name" value="Protein kinase-like (PK-like)"/>
    <property type="match status" value="1"/>
</dbReference>
<gene>
    <name evidence="1" type="ORF">CSOJ01_07901</name>
</gene>
<name>A0A8H6J8A0_9PEZI</name>
<evidence type="ECO:0000313" key="2">
    <source>
        <dbReference type="Proteomes" id="UP000652219"/>
    </source>
</evidence>